<dbReference type="EMBL" id="OY660866">
    <property type="protein sequence ID" value="CAJ1053020.1"/>
    <property type="molecule type" value="Genomic_DNA"/>
</dbReference>
<gene>
    <name evidence="2" type="ORF">XNOV1_A033418</name>
</gene>
<name>A0AAV1EWF5_XYRNO</name>
<dbReference type="AlphaFoldDB" id="A0AAV1EWF5"/>
<feature type="compositionally biased region" description="Basic and acidic residues" evidence="1">
    <location>
        <begin position="45"/>
        <end position="74"/>
    </location>
</feature>
<reference evidence="2" key="1">
    <citation type="submission" date="2023-08" db="EMBL/GenBank/DDBJ databases">
        <authorList>
            <person name="Alioto T."/>
            <person name="Alioto T."/>
            <person name="Gomez Garrido J."/>
        </authorList>
    </citation>
    <scope>NUCLEOTIDE SEQUENCE</scope>
</reference>
<evidence type="ECO:0000313" key="2">
    <source>
        <dbReference type="EMBL" id="CAJ1053020.1"/>
    </source>
</evidence>
<feature type="compositionally biased region" description="Basic and acidic residues" evidence="1">
    <location>
        <begin position="21"/>
        <end position="37"/>
    </location>
</feature>
<feature type="region of interest" description="Disordered" evidence="1">
    <location>
        <begin position="1"/>
        <end position="92"/>
    </location>
</feature>
<feature type="region of interest" description="Disordered" evidence="1">
    <location>
        <begin position="184"/>
        <end position="231"/>
    </location>
</feature>
<organism evidence="2 3">
    <name type="scientific">Xyrichtys novacula</name>
    <name type="common">Pearly razorfish</name>
    <name type="synonym">Hemipteronotus novacula</name>
    <dbReference type="NCBI Taxonomy" id="13765"/>
    <lineage>
        <taxon>Eukaryota</taxon>
        <taxon>Metazoa</taxon>
        <taxon>Chordata</taxon>
        <taxon>Craniata</taxon>
        <taxon>Vertebrata</taxon>
        <taxon>Euteleostomi</taxon>
        <taxon>Actinopterygii</taxon>
        <taxon>Neopterygii</taxon>
        <taxon>Teleostei</taxon>
        <taxon>Neoteleostei</taxon>
        <taxon>Acanthomorphata</taxon>
        <taxon>Eupercaria</taxon>
        <taxon>Labriformes</taxon>
        <taxon>Labridae</taxon>
        <taxon>Xyrichtys</taxon>
    </lineage>
</organism>
<sequence length="441" mass="48537">MSDENRRDTRSSCAKSMDLGEDIKEYLRTRDRCERKIGKGTAPGLRDKFKAGEFGHPSEERGPGRERSRTRRESSSNSSRSPLPAQDQGLKGREYLLTTPYQGFQTSIGHNGAIPVTVAAPRQQLTNDEFVASYLRGSYGTKNPELYERSVIPVNPEIYRPAPSRALPKPKPAPKVALDLSVHKVPTKTLPQGKYSTRAAASKQPQCQQRNDRSRSPSPGPARAHRPGSREVEELTQLMRGIGRDCEHMGQIQGAVKNALGDLNKNHNSSFDRLLTRIATLEEGQVEIRHTLKGVVHQLEVITSLEVSGTGEKRYVLPGGRAPRMPKRGGPEDIASPRANPITFGKSSTSVHSAKISVLTMLTHLHNTDLGELANRIYSLKTIEEIEDSCDAVLKDSDYHPDEPPVVGLSALLETVGTTGRAVESEDEEPTKVAWKCTETV</sequence>
<feature type="region of interest" description="Disordered" evidence="1">
    <location>
        <begin position="317"/>
        <end position="339"/>
    </location>
</feature>
<feature type="compositionally biased region" description="Basic and acidic residues" evidence="1">
    <location>
        <begin position="1"/>
        <end position="10"/>
    </location>
</feature>
<proteinExistence type="predicted"/>
<dbReference type="Proteomes" id="UP001178508">
    <property type="component" value="Chromosome 3"/>
</dbReference>
<accession>A0AAV1EWF5</accession>
<protein>
    <submittedName>
        <fullName evidence="2">Uncharacterized protein</fullName>
    </submittedName>
</protein>
<evidence type="ECO:0000256" key="1">
    <source>
        <dbReference type="SAM" id="MobiDB-lite"/>
    </source>
</evidence>
<evidence type="ECO:0000313" key="3">
    <source>
        <dbReference type="Proteomes" id="UP001178508"/>
    </source>
</evidence>
<keyword evidence="3" id="KW-1185">Reference proteome</keyword>